<protein>
    <submittedName>
        <fullName evidence="1">Kinesin motor domain-containing protein</fullName>
    </submittedName>
</protein>
<organism evidence="1">
    <name type="scientific">Schistocephalus solidus</name>
    <name type="common">Tapeworm</name>
    <dbReference type="NCBI Taxonomy" id="70667"/>
    <lineage>
        <taxon>Eukaryota</taxon>
        <taxon>Metazoa</taxon>
        <taxon>Spiralia</taxon>
        <taxon>Lophotrochozoa</taxon>
        <taxon>Platyhelminthes</taxon>
        <taxon>Cestoda</taxon>
        <taxon>Eucestoda</taxon>
        <taxon>Diphyllobothriidea</taxon>
        <taxon>Diphyllobothriidae</taxon>
        <taxon>Schistocephalus</taxon>
    </lineage>
</organism>
<sequence>LDHTRKMDNCNNSRANTCAEALIHEEINALIRSEANQVVFFCLRVGAQLHVVLLVTLDNCYRSQSALRRRVLQMSALSTFDGRLPAYHGDNE</sequence>
<reference evidence="1" key="1">
    <citation type="submission" date="2016-06" db="UniProtKB">
        <authorList>
            <consortium name="WormBaseParasite"/>
        </authorList>
    </citation>
    <scope>IDENTIFICATION</scope>
</reference>
<evidence type="ECO:0000313" key="1">
    <source>
        <dbReference type="WBParaSite" id="SSLN_0000173701-mRNA-1"/>
    </source>
</evidence>
<dbReference type="WBParaSite" id="SSLN_0000173701-mRNA-1">
    <property type="protein sequence ID" value="SSLN_0000173701-mRNA-1"/>
    <property type="gene ID" value="SSLN_0000173701"/>
</dbReference>
<proteinExistence type="predicted"/>
<accession>A0A183SBS6</accession>
<name>A0A183SBS6_SCHSO</name>
<dbReference type="AlphaFoldDB" id="A0A183SBS6"/>